<feature type="compositionally biased region" description="Polar residues" evidence="5">
    <location>
        <begin position="41"/>
        <end position="67"/>
    </location>
</feature>
<dbReference type="Pfam" id="PF08572">
    <property type="entry name" value="PRP3"/>
    <property type="match status" value="1"/>
</dbReference>
<evidence type="ECO:0000256" key="3">
    <source>
        <dbReference type="ARBA" id="ARBA00023187"/>
    </source>
</evidence>
<dbReference type="GO" id="GO:0046540">
    <property type="term" value="C:U4/U6 x U5 tri-snRNP complex"/>
    <property type="evidence" value="ECO:0007669"/>
    <property type="project" value="InterPro"/>
</dbReference>
<dbReference type="InterPro" id="IPR013881">
    <property type="entry name" value="Pre-mRNA_splic_Prp3_dom"/>
</dbReference>
<sequence>MAALKARVAAAVGTSKAKGGLNVGLHPALEDLGSWKPGNNARESNPASGRAPQQTWKQGNAPRQGSPASFGGASGQSNPYFDESLAAQPSGGKKRHSRQLIFNQKGKFIQQANALRRQAALEAMKKRIAAQTRKAGIDEDMDVEKNFAVEAPPEIEWWDEGLVDGSNYDEIDDPSKLKISTPDTIITELVQHPVALEPPQDRQAPPPKAMYLTSKEKAKMRRQRRMEDLKEMQAKIRLGLVPAPPPKVKKGNLMRVLGDSAVKDPTAVEIRVNREIAERHQKHVDTNEERKLTKEQRHEKLAVNQQKDAEKGIHVLVFKINSLANGQHRYKIGVNAEQLALTGTCIMHPKFNLVVVEGGEWSTTKFRKLMLQRIDWTENAPSRDKDSKTGAEREWLLAENEKGELKDMSLNECKLVFEGEEKARAFRKWSSRVCETDAEARSFLGRAKMENFWQLAKGFV</sequence>
<proteinExistence type="predicted"/>
<evidence type="ECO:0000256" key="1">
    <source>
        <dbReference type="ARBA" id="ARBA00004123"/>
    </source>
</evidence>
<dbReference type="AlphaFoldDB" id="A0AA39GMD8"/>
<evidence type="ECO:0000313" key="8">
    <source>
        <dbReference type="EMBL" id="KAK0390055.1"/>
    </source>
</evidence>
<keyword evidence="3" id="KW-0508">mRNA splicing</keyword>
<dbReference type="CDD" id="cd24162">
    <property type="entry name" value="Prp3_C"/>
    <property type="match status" value="1"/>
</dbReference>
<evidence type="ECO:0000259" key="7">
    <source>
        <dbReference type="Pfam" id="PF08572"/>
    </source>
</evidence>
<comment type="subcellular location">
    <subcellularLocation>
        <location evidence="1">Nucleus</location>
    </subcellularLocation>
</comment>
<comment type="caution">
    <text evidence="8">The sequence shown here is derived from an EMBL/GenBank/DDBJ whole genome shotgun (WGS) entry which is preliminary data.</text>
</comment>
<reference evidence="8" key="1">
    <citation type="submission" date="2022-10" db="EMBL/GenBank/DDBJ databases">
        <title>Determination and structural analysis of whole genome sequence of Sarocladium strictum F4-1.</title>
        <authorList>
            <person name="Hu L."/>
            <person name="Jiang Y."/>
        </authorList>
    </citation>
    <scope>NUCLEOTIDE SEQUENCE</scope>
    <source>
        <strain evidence="8">F4-1</strain>
    </source>
</reference>
<protein>
    <submittedName>
        <fullName evidence="8">Uncharacterized protein</fullName>
    </submittedName>
</protein>
<organism evidence="8 9">
    <name type="scientific">Sarocladium strictum</name>
    <name type="common">Black bundle disease fungus</name>
    <name type="synonym">Acremonium strictum</name>
    <dbReference type="NCBI Taxonomy" id="5046"/>
    <lineage>
        <taxon>Eukaryota</taxon>
        <taxon>Fungi</taxon>
        <taxon>Dikarya</taxon>
        <taxon>Ascomycota</taxon>
        <taxon>Pezizomycotina</taxon>
        <taxon>Sordariomycetes</taxon>
        <taxon>Hypocreomycetidae</taxon>
        <taxon>Hypocreales</taxon>
        <taxon>Sarocladiaceae</taxon>
        <taxon>Sarocladium</taxon>
    </lineage>
</organism>
<evidence type="ECO:0000256" key="4">
    <source>
        <dbReference type="ARBA" id="ARBA00023242"/>
    </source>
</evidence>
<evidence type="ECO:0000256" key="2">
    <source>
        <dbReference type="ARBA" id="ARBA00022664"/>
    </source>
</evidence>
<dbReference type="Proteomes" id="UP001175261">
    <property type="component" value="Unassembled WGS sequence"/>
</dbReference>
<keyword evidence="4" id="KW-0539">Nucleus</keyword>
<dbReference type="EMBL" id="JAPDFR010000002">
    <property type="protein sequence ID" value="KAK0390055.1"/>
    <property type="molecule type" value="Genomic_DNA"/>
</dbReference>
<feature type="region of interest" description="Disordered" evidence="5">
    <location>
        <begin position="11"/>
        <end position="97"/>
    </location>
</feature>
<evidence type="ECO:0000313" key="9">
    <source>
        <dbReference type="Proteomes" id="UP001175261"/>
    </source>
</evidence>
<name>A0AA39GMD8_SARSR</name>
<gene>
    <name evidence="8" type="ORF">NLU13_3628</name>
</gene>
<feature type="domain" description="Small nuclear ribonucleoprotein Prp3 C-terminal" evidence="6">
    <location>
        <begin position="317"/>
        <end position="456"/>
    </location>
</feature>
<feature type="region of interest" description="Disordered" evidence="5">
    <location>
        <begin position="285"/>
        <end position="306"/>
    </location>
</feature>
<keyword evidence="2" id="KW-0507">mRNA processing</keyword>
<accession>A0AA39GMD8</accession>
<dbReference type="PANTHER" id="PTHR14212:SF0">
    <property type="entry name" value="U4_U6 SMALL NUCLEAR RIBONUCLEOPROTEIN PRP3"/>
    <property type="match status" value="1"/>
</dbReference>
<dbReference type="InterPro" id="IPR027104">
    <property type="entry name" value="Prp3"/>
</dbReference>
<dbReference type="Pfam" id="PF06544">
    <property type="entry name" value="Prp3_C"/>
    <property type="match status" value="1"/>
</dbReference>
<dbReference type="PANTHER" id="PTHR14212">
    <property type="entry name" value="U4/U6-ASSOCIATED RNA SPLICING FACTOR-RELATED"/>
    <property type="match status" value="1"/>
</dbReference>
<evidence type="ECO:0000259" key="6">
    <source>
        <dbReference type="Pfam" id="PF06544"/>
    </source>
</evidence>
<feature type="domain" description="Pre-mRNA-splicing factor 3" evidence="7">
    <location>
        <begin position="78"/>
        <end position="293"/>
    </location>
</feature>
<dbReference type="GO" id="GO:0000398">
    <property type="term" value="P:mRNA splicing, via spliceosome"/>
    <property type="evidence" value="ECO:0007669"/>
    <property type="project" value="InterPro"/>
</dbReference>
<dbReference type="InterPro" id="IPR010541">
    <property type="entry name" value="Prp3_C"/>
</dbReference>
<evidence type="ECO:0000256" key="5">
    <source>
        <dbReference type="SAM" id="MobiDB-lite"/>
    </source>
</evidence>
<keyword evidence="9" id="KW-1185">Reference proteome</keyword>